<evidence type="ECO:0000313" key="4">
    <source>
        <dbReference type="Proteomes" id="UP000184066"/>
    </source>
</evidence>
<dbReference type="PANTHER" id="PTHR34136">
    <property type="match status" value="1"/>
</dbReference>
<sequence>MTHVISFDVGSAQRRIGVNVATSRQLFAEIDGRLNDGQGFALATLNLDHLAKLRCSRAFRAAYAAQDIVVADGNPVVWLSRLAGRGVELMPGSELIEPICALAAARGARVAMFGATESTLSAAARRLERANPGLRVAHLEAPAFGFDPEGPEADAAIARIAASGARICFVALGAPKQEILAARARLGAPACGFVSIGAGLDFIAGAQLRAPRAMRALALEWLWRLALQPRRLGRRYLDCAMLLPRLTLDALRNRAAEGGPHAFRH</sequence>
<reference evidence="3 4" key="1">
    <citation type="submission" date="2016-12" db="EMBL/GenBank/DDBJ databases">
        <authorList>
            <person name="Song W.-J."/>
            <person name="Kurnit D.M."/>
        </authorList>
    </citation>
    <scope>NUCLEOTIDE SEQUENCE [LARGE SCALE GENOMIC DNA]</scope>
    <source>
        <strain evidence="3 4">CGMCC 1.10808</strain>
    </source>
</reference>
<organism evidence="3 4">
    <name type="scientific">Oceanicella actignis</name>
    <dbReference type="NCBI Taxonomy" id="1189325"/>
    <lineage>
        <taxon>Bacteria</taxon>
        <taxon>Pseudomonadati</taxon>
        <taxon>Pseudomonadota</taxon>
        <taxon>Alphaproteobacteria</taxon>
        <taxon>Rhodobacterales</taxon>
        <taxon>Paracoccaceae</taxon>
        <taxon>Oceanicella</taxon>
    </lineage>
</organism>
<dbReference type="PANTHER" id="PTHR34136:SF1">
    <property type="entry name" value="UDP-N-ACETYL-D-MANNOSAMINURONIC ACID TRANSFERASE"/>
    <property type="match status" value="1"/>
</dbReference>
<gene>
    <name evidence="3" type="ORF">SAMN05216200_104177</name>
</gene>
<dbReference type="NCBIfam" id="TIGR00696">
    <property type="entry name" value="wecG_tagA_cpsF"/>
    <property type="match status" value="1"/>
</dbReference>
<dbReference type="CDD" id="cd06533">
    <property type="entry name" value="Glyco_transf_WecG_TagA"/>
    <property type="match status" value="1"/>
</dbReference>
<dbReference type="EMBL" id="FRDL01000004">
    <property type="protein sequence ID" value="SHN65869.1"/>
    <property type="molecule type" value="Genomic_DNA"/>
</dbReference>
<dbReference type="RefSeq" id="WP_072747132.1">
    <property type="nucleotide sequence ID" value="NZ_FOHL01000004.1"/>
</dbReference>
<evidence type="ECO:0000256" key="1">
    <source>
        <dbReference type="ARBA" id="ARBA00022676"/>
    </source>
</evidence>
<dbReference type="Proteomes" id="UP000184066">
    <property type="component" value="Unassembled WGS sequence"/>
</dbReference>
<protein>
    <submittedName>
        <fullName evidence="3">Polymer biosynthesis protein, WecB/TagA/CpsF family</fullName>
    </submittedName>
</protein>
<dbReference type="GO" id="GO:0016758">
    <property type="term" value="F:hexosyltransferase activity"/>
    <property type="evidence" value="ECO:0007669"/>
    <property type="project" value="TreeGrafter"/>
</dbReference>
<dbReference type="Pfam" id="PF03808">
    <property type="entry name" value="Glyco_tran_WecG"/>
    <property type="match status" value="1"/>
</dbReference>
<dbReference type="InterPro" id="IPR004629">
    <property type="entry name" value="WecG_TagA_CpsF"/>
</dbReference>
<keyword evidence="4" id="KW-1185">Reference proteome</keyword>
<proteinExistence type="predicted"/>
<accession>A0A1M7T565</accession>
<dbReference type="AlphaFoldDB" id="A0A1M7T565"/>
<name>A0A1M7T565_9RHOB</name>
<keyword evidence="1" id="KW-0328">Glycosyltransferase</keyword>
<evidence type="ECO:0000256" key="2">
    <source>
        <dbReference type="ARBA" id="ARBA00022679"/>
    </source>
</evidence>
<keyword evidence="2" id="KW-0808">Transferase</keyword>
<dbReference type="OrthoDB" id="9771846at2"/>
<evidence type="ECO:0000313" key="3">
    <source>
        <dbReference type="EMBL" id="SHN65869.1"/>
    </source>
</evidence>
<dbReference type="STRING" id="1189325.SAMN04488119_104177"/>